<evidence type="ECO:0000256" key="2">
    <source>
        <dbReference type="PROSITE-ProRule" id="PRU00708"/>
    </source>
</evidence>
<dbReference type="FunFam" id="1.25.40.10:FF:000073">
    <property type="entry name" value="Pentatricopeptide repeat-containing protein chloroplastic"/>
    <property type="match status" value="1"/>
</dbReference>
<sequence>MAAAAAANFSRPCAPLIPPTENSLQILRFLAAGDLLKAVAALLSLPSADPAAYAAVLHACAGRRLLPLGRSLHRHLFNFSFSDLINLFLSNHLINMYCKCGRTGLARHLFDKMPQRNLVSWTALLTGYSQTNQHQLCFQLFSSMLAHHIPNEFGIVAVLSSSAGARHGLCGQQVHALVSKILFNTNVFVGNSLITMYSSCNGLEGDAWLVFETMPCRNLVTWNSMIAGFLRVGKWRMSLDLFVKMRNSSLEFDSATLTSVISSCSRIEQCLQLHCLCIKTSFDSKAEIATALVKTYSCLGGDFRDCCGVFSAITTHDIMSWTGIMTSFCEQNPAEAVSLFCQLRHDGFRPDRYTFSIVVKASASFATELHSMAFHSLILKSGYGSDTVLCNALIHSYARCGNIELAVCIFHEMELPDKVSWNSMIKAFAAHGKVKEALRTFRSMDVLPDSATFVGVLTACSHGGLVNEGCNVFKEMSEVYGIEPELDHFACMVDILGRAGKLLEAEELIKQMPMKPDSVVWSAMLGACRKHGNPKLGKKAAQWLMELEPMNSVGYVMLSNIYCATRSYRDAAFVRKGMKVLGVKKEPGLSWIEAGNRLHEFSVGGHHHPHREEIIVELKSLVVKLKEMGYVVDLRLVLHEIDEEHMEEQLLLHSEKMALVFGLMNASSKWVPIKIMKNIRICEDCHSFIKLASKYTGRDIVVRDSNRFHHFANGVCSCNDYW</sequence>
<dbReference type="InterPro" id="IPR046960">
    <property type="entry name" value="PPR_At4g14850-like_plant"/>
</dbReference>
<reference evidence="4 5" key="1">
    <citation type="journal article" date="2017" name="Nature">
        <title>The Apostasia genome and the evolution of orchids.</title>
        <authorList>
            <person name="Zhang G.Q."/>
            <person name="Liu K.W."/>
            <person name="Li Z."/>
            <person name="Lohaus R."/>
            <person name="Hsiao Y.Y."/>
            <person name="Niu S.C."/>
            <person name="Wang J.Y."/>
            <person name="Lin Y.C."/>
            <person name="Xu Q."/>
            <person name="Chen L.J."/>
            <person name="Yoshida K."/>
            <person name="Fujiwara S."/>
            <person name="Wang Z.W."/>
            <person name="Zhang Y.Q."/>
            <person name="Mitsuda N."/>
            <person name="Wang M."/>
            <person name="Liu G.H."/>
            <person name="Pecoraro L."/>
            <person name="Huang H.X."/>
            <person name="Xiao X.J."/>
            <person name="Lin M."/>
            <person name="Wu X.Y."/>
            <person name="Wu W.L."/>
            <person name="Chen Y.Y."/>
            <person name="Chang S.B."/>
            <person name="Sakamoto S."/>
            <person name="Ohme-Takagi M."/>
            <person name="Yagi M."/>
            <person name="Zeng S.J."/>
            <person name="Shen C.Y."/>
            <person name="Yeh C.M."/>
            <person name="Luo Y.B."/>
            <person name="Tsai W.C."/>
            <person name="Van de Peer Y."/>
            <person name="Liu Z.J."/>
        </authorList>
    </citation>
    <scope>NUCLEOTIDE SEQUENCE [LARGE SCALE GENOMIC DNA]</scope>
    <source>
        <strain evidence="5">cv. Shenzhen</strain>
        <tissue evidence="4">Stem</tissue>
    </source>
</reference>
<dbReference type="Pfam" id="PF13041">
    <property type="entry name" value="PPR_2"/>
    <property type="match status" value="2"/>
</dbReference>
<feature type="repeat" description="PPR" evidence="2">
    <location>
        <begin position="86"/>
        <end position="120"/>
    </location>
</feature>
<dbReference type="InterPro" id="IPR011990">
    <property type="entry name" value="TPR-like_helical_dom_sf"/>
</dbReference>
<keyword evidence="1" id="KW-0677">Repeat</keyword>
<dbReference type="GO" id="GO:0009451">
    <property type="term" value="P:RNA modification"/>
    <property type="evidence" value="ECO:0007669"/>
    <property type="project" value="InterPro"/>
</dbReference>
<dbReference type="Pfam" id="PF14432">
    <property type="entry name" value="DYW_deaminase"/>
    <property type="match status" value="1"/>
</dbReference>
<feature type="repeat" description="PPR" evidence="2">
    <location>
        <begin position="218"/>
        <end position="252"/>
    </location>
</feature>
<feature type="repeat" description="PPR" evidence="2">
    <location>
        <begin position="386"/>
        <end position="416"/>
    </location>
</feature>
<dbReference type="AlphaFoldDB" id="A0A2I0AJ31"/>
<dbReference type="GO" id="GO:0008270">
    <property type="term" value="F:zinc ion binding"/>
    <property type="evidence" value="ECO:0007669"/>
    <property type="project" value="InterPro"/>
</dbReference>
<dbReference type="EC" id="3.6.1.-" evidence="4"/>
<dbReference type="Proteomes" id="UP000236161">
    <property type="component" value="Unassembled WGS sequence"/>
</dbReference>
<dbReference type="PANTHER" id="PTHR47926:SF382">
    <property type="entry name" value="PENTACOTRIPEPTIDE-REPEAT REGION OF PRORP DOMAIN-CONTAINING PROTEIN"/>
    <property type="match status" value="1"/>
</dbReference>
<feature type="repeat" description="PPR" evidence="2">
    <location>
        <begin position="417"/>
        <end position="447"/>
    </location>
</feature>
<dbReference type="Pfam" id="PF01535">
    <property type="entry name" value="PPR"/>
    <property type="match status" value="4"/>
</dbReference>
<dbReference type="PANTHER" id="PTHR47926">
    <property type="entry name" value="PENTATRICOPEPTIDE REPEAT-CONTAINING PROTEIN"/>
    <property type="match status" value="1"/>
</dbReference>
<dbReference type="PROSITE" id="PS51375">
    <property type="entry name" value="PPR"/>
    <property type="match status" value="4"/>
</dbReference>
<accession>A0A2I0AJ31</accession>
<dbReference type="InterPro" id="IPR032867">
    <property type="entry name" value="DYW_dom"/>
</dbReference>
<feature type="domain" description="DYW" evidence="3">
    <location>
        <begin position="629"/>
        <end position="722"/>
    </location>
</feature>
<organism evidence="4 5">
    <name type="scientific">Apostasia shenzhenica</name>
    <dbReference type="NCBI Taxonomy" id="1088818"/>
    <lineage>
        <taxon>Eukaryota</taxon>
        <taxon>Viridiplantae</taxon>
        <taxon>Streptophyta</taxon>
        <taxon>Embryophyta</taxon>
        <taxon>Tracheophyta</taxon>
        <taxon>Spermatophyta</taxon>
        <taxon>Magnoliopsida</taxon>
        <taxon>Liliopsida</taxon>
        <taxon>Asparagales</taxon>
        <taxon>Orchidaceae</taxon>
        <taxon>Apostasioideae</taxon>
        <taxon>Apostasia</taxon>
    </lineage>
</organism>
<dbReference type="NCBIfam" id="TIGR00756">
    <property type="entry name" value="PPR"/>
    <property type="match status" value="4"/>
</dbReference>
<dbReference type="FunFam" id="1.25.40.10:FF:001093">
    <property type="entry name" value="Pentatricopeptide repeat-containing protein At2g34400"/>
    <property type="match status" value="1"/>
</dbReference>
<evidence type="ECO:0000259" key="3">
    <source>
        <dbReference type="Pfam" id="PF14432"/>
    </source>
</evidence>
<gene>
    <name evidence="4" type="primary">PCMP-H70</name>
    <name evidence="4" type="ORF">AXF42_Ash006774</name>
</gene>
<dbReference type="Pfam" id="PF20431">
    <property type="entry name" value="E_motif"/>
    <property type="match status" value="1"/>
</dbReference>
<keyword evidence="4" id="KW-0378">Hydrolase</keyword>
<name>A0A2I0AJ31_9ASPA</name>
<evidence type="ECO:0000256" key="1">
    <source>
        <dbReference type="ARBA" id="ARBA00022737"/>
    </source>
</evidence>
<dbReference type="GO" id="GO:0016787">
    <property type="term" value="F:hydrolase activity"/>
    <property type="evidence" value="ECO:0007669"/>
    <property type="project" value="UniProtKB-KW"/>
</dbReference>
<keyword evidence="5" id="KW-1185">Reference proteome</keyword>
<evidence type="ECO:0000313" key="5">
    <source>
        <dbReference type="Proteomes" id="UP000236161"/>
    </source>
</evidence>
<dbReference type="OrthoDB" id="1894072at2759"/>
<dbReference type="EMBL" id="KZ451979">
    <property type="protein sequence ID" value="PKA55572.1"/>
    <property type="molecule type" value="Genomic_DNA"/>
</dbReference>
<dbReference type="Gene3D" id="1.25.40.10">
    <property type="entry name" value="Tetratricopeptide repeat domain"/>
    <property type="match status" value="4"/>
</dbReference>
<evidence type="ECO:0000313" key="4">
    <source>
        <dbReference type="EMBL" id="PKA55572.1"/>
    </source>
</evidence>
<dbReference type="InterPro" id="IPR046848">
    <property type="entry name" value="E_motif"/>
</dbReference>
<protein>
    <submittedName>
        <fullName evidence="4">Pentatricopeptide repeat-containing protein</fullName>
        <ecNumber evidence="4">3.6.1.-</ecNumber>
    </submittedName>
</protein>
<dbReference type="GO" id="GO:0003723">
    <property type="term" value="F:RNA binding"/>
    <property type="evidence" value="ECO:0007669"/>
    <property type="project" value="InterPro"/>
</dbReference>
<proteinExistence type="predicted"/>
<dbReference type="InterPro" id="IPR002885">
    <property type="entry name" value="PPR_rpt"/>
</dbReference>